<sequence length="153" mass="17616">MPRENFSVSYTNWMSLEEELARFYGRAEVISSDLSKGIYYDTQGNKVTYEDWYEKGSLKRKEAIAKIGTQHWHTYKFNVQELTSKYKNKTPEGKALGTTIGIGIAGLQFPSLTPSLEDKSFIITLTILDDGTLKQDVKYEWKDEYKSDVINPH</sequence>
<dbReference type="Proteomes" id="UP000092508">
    <property type="component" value="Unassembled WGS sequence"/>
</dbReference>
<protein>
    <submittedName>
        <fullName evidence="1">Uncharacterized protein</fullName>
    </submittedName>
</protein>
<gene>
    <name evidence="1" type="ORF">A9308_08355</name>
</gene>
<dbReference type="RefSeq" id="WP_067237517.1">
    <property type="nucleotide sequence ID" value="NZ_LZMZ01000030.1"/>
</dbReference>
<dbReference type="STRING" id="34059.A9308_08355"/>
<name>A0A1B8QAX0_9GAMM</name>
<accession>A0A1B8QAX0</accession>
<evidence type="ECO:0000313" key="2">
    <source>
        <dbReference type="Proteomes" id="UP000092508"/>
    </source>
</evidence>
<organism evidence="1 2">
    <name type="scientific">Faucicola atlantae</name>
    <dbReference type="NCBI Taxonomy" id="34059"/>
    <lineage>
        <taxon>Bacteria</taxon>
        <taxon>Pseudomonadati</taxon>
        <taxon>Pseudomonadota</taxon>
        <taxon>Gammaproteobacteria</taxon>
        <taxon>Moraxellales</taxon>
        <taxon>Moraxellaceae</taxon>
        <taxon>Faucicola</taxon>
    </lineage>
</organism>
<dbReference type="EMBL" id="LZMZ01000030">
    <property type="protein sequence ID" value="OBX76539.1"/>
    <property type="molecule type" value="Genomic_DNA"/>
</dbReference>
<comment type="caution">
    <text evidence="1">The sequence shown here is derived from an EMBL/GenBank/DDBJ whole genome shotgun (WGS) entry which is preliminary data.</text>
</comment>
<evidence type="ECO:0000313" key="1">
    <source>
        <dbReference type="EMBL" id="OBX76539.1"/>
    </source>
</evidence>
<reference evidence="1 2" key="1">
    <citation type="submission" date="2016-06" db="EMBL/GenBank/DDBJ databases">
        <title>Draft genome of Moraxella atlantae CCUG 66109.</title>
        <authorList>
            <person name="Salva-Serra F."/>
            <person name="Engstrom-Jakobsson H."/>
            <person name="Thorell K."/>
            <person name="Gonzales-Siles L."/>
            <person name="Karlsson R."/>
            <person name="Boulund F."/>
            <person name="Engstrand L."/>
            <person name="Kristiansson E."/>
            <person name="Moore E."/>
        </authorList>
    </citation>
    <scope>NUCLEOTIDE SEQUENCE [LARGE SCALE GENOMIC DNA]</scope>
    <source>
        <strain evidence="1 2">CCUG 66109</strain>
    </source>
</reference>
<proteinExistence type="predicted"/>
<dbReference type="AlphaFoldDB" id="A0A1B8QAX0"/>